<keyword evidence="4" id="KW-0175">Coiled coil</keyword>
<dbReference type="PANTHER" id="PTHR32089:SF112">
    <property type="entry name" value="LYSOZYME-LIKE PROTEIN-RELATED"/>
    <property type="match status" value="1"/>
</dbReference>
<dbReference type="Proteomes" id="UP000315010">
    <property type="component" value="Unassembled WGS sequence"/>
</dbReference>
<dbReference type="AlphaFoldDB" id="A0A5C5Z9C4"/>
<evidence type="ECO:0000256" key="2">
    <source>
        <dbReference type="ARBA" id="ARBA00029447"/>
    </source>
</evidence>
<evidence type="ECO:0000259" key="5">
    <source>
        <dbReference type="PROSITE" id="PS50111"/>
    </source>
</evidence>
<proteinExistence type="inferred from homology"/>
<sequence length="392" mass="41707">MLESAISHDVETDALKTGIAEFDAVAIRIGTKAASWESIAANTRKQSSEFHSLLKLLNRRDANDEPSSMQLRGLLAGLGNTLHTQFKEYDRTSVEIQESGQLIADGAEAQGHVVVKTTACVEQLASTIDSVSANVASANIAAQNSHESASTALSLVGELNESMNRVRSVSLSCEKKLRGLCDPSQQISAIVTTISEIAAKTDLLALNASIESIRAGEHGSGFAIVADEVRQLAEQATDATREIESLIESMQVVTQESIRGIEIERDEVESATDRAAAVKDALQTICDAFEHDASHLSEIAASSSQQLQLTHDVVLAIEQISKIAKANRGGAERIGWTMKSLSKGNPQISGAIDRLRGCAVDSRVQPEQESTRSTSVAPVVVPALNPTMTPVG</sequence>
<dbReference type="InterPro" id="IPR004090">
    <property type="entry name" value="Chemotax_Me-accpt_rcpt"/>
</dbReference>
<dbReference type="PRINTS" id="PR00260">
    <property type="entry name" value="CHEMTRNSDUCR"/>
</dbReference>
<feature type="coiled-coil region" evidence="4">
    <location>
        <begin position="229"/>
        <end position="281"/>
    </location>
</feature>
<dbReference type="SMART" id="SM00283">
    <property type="entry name" value="MA"/>
    <property type="match status" value="1"/>
</dbReference>
<comment type="similarity">
    <text evidence="2">Belongs to the methyl-accepting chemotaxis (MCP) protein family.</text>
</comment>
<name>A0A5C5Z9C4_9BACT</name>
<gene>
    <name evidence="6" type="primary">mcp3</name>
    <name evidence="6" type="ORF">CA13_52710</name>
</gene>
<dbReference type="GO" id="GO:0007165">
    <property type="term" value="P:signal transduction"/>
    <property type="evidence" value="ECO:0007669"/>
    <property type="project" value="UniProtKB-KW"/>
</dbReference>
<comment type="caution">
    <text evidence="6">The sequence shown here is derived from an EMBL/GenBank/DDBJ whole genome shotgun (WGS) entry which is preliminary data.</text>
</comment>
<evidence type="ECO:0000256" key="3">
    <source>
        <dbReference type="PROSITE-ProRule" id="PRU00284"/>
    </source>
</evidence>
<evidence type="ECO:0000256" key="1">
    <source>
        <dbReference type="ARBA" id="ARBA00023224"/>
    </source>
</evidence>
<dbReference type="InterPro" id="IPR004089">
    <property type="entry name" value="MCPsignal_dom"/>
</dbReference>
<dbReference type="GO" id="GO:0004888">
    <property type="term" value="F:transmembrane signaling receptor activity"/>
    <property type="evidence" value="ECO:0007669"/>
    <property type="project" value="InterPro"/>
</dbReference>
<dbReference type="PROSITE" id="PS50111">
    <property type="entry name" value="CHEMOTAXIS_TRANSDUC_2"/>
    <property type="match status" value="1"/>
</dbReference>
<evidence type="ECO:0000256" key="4">
    <source>
        <dbReference type="SAM" id="Coils"/>
    </source>
</evidence>
<dbReference type="EMBL" id="SJPJ01000001">
    <property type="protein sequence ID" value="TWT83800.1"/>
    <property type="molecule type" value="Genomic_DNA"/>
</dbReference>
<dbReference type="Gene3D" id="1.10.287.950">
    <property type="entry name" value="Methyl-accepting chemotaxis protein"/>
    <property type="match status" value="1"/>
</dbReference>
<accession>A0A5C5Z9C4</accession>
<evidence type="ECO:0000313" key="7">
    <source>
        <dbReference type="Proteomes" id="UP000315010"/>
    </source>
</evidence>
<feature type="domain" description="Methyl-accepting transducer" evidence="5">
    <location>
        <begin position="85"/>
        <end position="321"/>
    </location>
</feature>
<protein>
    <submittedName>
        <fullName evidence="6">Methyl-accepting chemotaxis protein 3</fullName>
    </submittedName>
</protein>
<organism evidence="6 7">
    <name type="scientific">Novipirellula herctigrandis</name>
    <dbReference type="NCBI Taxonomy" id="2527986"/>
    <lineage>
        <taxon>Bacteria</taxon>
        <taxon>Pseudomonadati</taxon>
        <taxon>Planctomycetota</taxon>
        <taxon>Planctomycetia</taxon>
        <taxon>Pirellulales</taxon>
        <taxon>Pirellulaceae</taxon>
        <taxon>Novipirellula</taxon>
    </lineage>
</organism>
<evidence type="ECO:0000313" key="6">
    <source>
        <dbReference type="EMBL" id="TWT83800.1"/>
    </source>
</evidence>
<keyword evidence="7" id="KW-1185">Reference proteome</keyword>
<dbReference type="PANTHER" id="PTHR32089">
    <property type="entry name" value="METHYL-ACCEPTING CHEMOTAXIS PROTEIN MCPB"/>
    <property type="match status" value="1"/>
</dbReference>
<keyword evidence="1 3" id="KW-0807">Transducer</keyword>
<dbReference type="SUPFAM" id="SSF58104">
    <property type="entry name" value="Methyl-accepting chemotaxis protein (MCP) signaling domain"/>
    <property type="match status" value="1"/>
</dbReference>
<dbReference type="GO" id="GO:0006935">
    <property type="term" value="P:chemotaxis"/>
    <property type="evidence" value="ECO:0007669"/>
    <property type="project" value="InterPro"/>
</dbReference>
<dbReference type="GO" id="GO:0016020">
    <property type="term" value="C:membrane"/>
    <property type="evidence" value="ECO:0007669"/>
    <property type="project" value="InterPro"/>
</dbReference>
<reference evidence="6 7" key="1">
    <citation type="submission" date="2019-02" db="EMBL/GenBank/DDBJ databases">
        <title>Deep-cultivation of Planctomycetes and their phenomic and genomic characterization uncovers novel biology.</title>
        <authorList>
            <person name="Wiegand S."/>
            <person name="Jogler M."/>
            <person name="Boedeker C."/>
            <person name="Pinto D."/>
            <person name="Vollmers J."/>
            <person name="Rivas-Marin E."/>
            <person name="Kohn T."/>
            <person name="Peeters S.H."/>
            <person name="Heuer A."/>
            <person name="Rast P."/>
            <person name="Oberbeckmann S."/>
            <person name="Bunk B."/>
            <person name="Jeske O."/>
            <person name="Meyerdierks A."/>
            <person name="Storesund J.E."/>
            <person name="Kallscheuer N."/>
            <person name="Luecker S."/>
            <person name="Lage O.M."/>
            <person name="Pohl T."/>
            <person name="Merkel B.J."/>
            <person name="Hornburger P."/>
            <person name="Mueller R.-W."/>
            <person name="Bruemmer F."/>
            <person name="Labrenz M."/>
            <person name="Spormann A.M."/>
            <person name="Op Den Camp H."/>
            <person name="Overmann J."/>
            <person name="Amann R."/>
            <person name="Jetten M.S.M."/>
            <person name="Mascher T."/>
            <person name="Medema M.H."/>
            <person name="Devos D.P."/>
            <person name="Kaster A.-K."/>
            <person name="Ovreas L."/>
            <person name="Rohde M."/>
            <person name="Galperin M.Y."/>
            <person name="Jogler C."/>
        </authorList>
    </citation>
    <scope>NUCLEOTIDE SEQUENCE [LARGE SCALE GENOMIC DNA]</scope>
    <source>
        <strain evidence="6 7">CA13</strain>
    </source>
</reference>
<dbReference type="Pfam" id="PF00015">
    <property type="entry name" value="MCPsignal"/>
    <property type="match status" value="1"/>
</dbReference>